<feature type="domain" description="VWFA" evidence="4">
    <location>
        <begin position="1"/>
        <end position="141"/>
    </location>
</feature>
<protein>
    <recommendedName>
        <fullName evidence="8">Peptidase S1 domain-containing protein</fullName>
    </recommendedName>
</protein>
<proteinExistence type="inferred from homology"/>
<feature type="region of interest" description="Disordered" evidence="3">
    <location>
        <begin position="463"/>
        <end position="513"/>
    </location>
</feature>
<dbReference type="PROSITE" id="PS50234">
    <property type="entry name" value="VWFA"/>
    <property type="match status" value="1"/>
</dbReference>
<sequence length="513" mass="58815">MKMDEITNVVVNLNHNPARGYNALKKKIAEIQNTFSGMTLLYALDAVLSNIIVPFHRDKSTKTIIFVLSDGMLTIPTEKRRLDFRRRAAQDFAEIFAVELGQTINQDVLHSLASEPKQEYVFNINGFKDVKDGVVDVADRLIDNGKCGKQHRKELLSGPPKTLIEPTRQSYNYNYVPHRNEMRQGELPWVGWIGARGKLCGGALLCERFFLTAARCVSEFNETTNELVPYPPHEIEIKFNLKIKVTVNLGDLNLYENDKHEQTLNPERIILHPYYTGLSNINGIRHHDVAVLDFGKSHVRKPALNSFVKPICFPYHNLHNVSATLLSDFKQLKPTLALGFTAGWGLMPEHHRQLPWDVLSQSRRSVQSDRVCERLYPGLDTDRFFCVGNFIQEIETCRGDVGGVYMAELPYLGRYSALGVNIRSFDYERDGHFSMFLNLHHPEITGWMESVLGRCNRMGTVEEEEAEAEKERMQNEEAERLATDKARKERERLAAEKVRKEEKERLADKKERG</sequence>
<dbReference type="GO" id="GO:0006508">
    <property type="term" value="P:proteolysis"/>
    <property type="evidence" value="ECO:0007669"/>
    <property type="project" value="InterPro"/>
</dbReference>
<dbReference type="Proteomes" id="UP000828390">
    <property type="component" value="Unassembled WGS sequence"/>
</dbReference>
<dbReference type="InterPro" id="IPR002035">
    <property type="entry name" value="VWF_A"/>
</dbReference>
<dbReference type="InterPro" id="IPR051487">
    <property type="entry name" value="Ser/Thr_Proteases_Immune/Dev"/>
</dbReference>
<feature type="compositionally biased region" description="Basic and acidic residues" evidence="3">
    <location>
        <begin position="469"/>
        <end position="513"/>
    </location>
</feature>
<keyword evidence="7" id="KW-1185">Reference proteome</keyword>
<evidence type="ECO:0000256" key="1">
    <source>
        <dbReference type="ARBA" id="ARBA00023157"/>
    </source>
</evidence>
<dbReference type="InterPro" id="IPR036465">
    <property type="entry name" value="vWFA_dom_sf"/>
</dbReference>
<dbReference type="SMART" id="SM00020">
    <property type="entry name" value="Tryp_SPc"/>
    <property type="match status" value="1"/>
</dbReference>
<dbReference type="Gene3D" id="3.40.50.410">
    <property type="entry name" value="von Willebrand factor, type A domain"/>
    <property type="match status" value="1"/>
</dbReference>
<organism evidence="6 7">
    <name type="scientific">Dreissena polymorpha</name>
    <name type="common">Zebra mussel</name>
    <name type="synonym">Mytilus polymorpha</name>
    <dbReference type="NCBI Taxonomy" id="45954"/>
    <lineage>
        <taxon>Eukaryota</taxon>
        <taxon>Metazoa</taxon>
        <taxon>Spiralia</taxon>
        <taxon>Lophotrochozoa</taxon>
        <taxon>Mollusca</taxon>
        <taxon>Bivalvia</taxon>
        <taxon>Autobranchia</taxon>
        <taxon>Heteroconchia</taxon>
        <taxon>Euheterodonta</taxon>
        <taxon>Imparidentia</taxon>
        <taxon>Neoheterodontei</taxon>
        <taxon>Myida</taxon>
        <taxon>Dreissenoidea</taxon>
        <taxon>Dreissenidae</taxon>
        <taxon>Dreissena</taxon>
    </lineage>
</organism>
<keyword evidence="1" id="KW-1015">Disulfide bond</keyword>
<accession>A0A9D4FGA7</accession>
<dbReference type="InterPro" id="IPR009003">
    <property type="entry name" value="Peptidase_S1_PA"/>
</dbReference>
<comment type="caution">
    <text evidence="6">The sequence shown here is derived from an EMBL/GenBank/DDBJ whole genome shotgun (WGS) entry which is preliminary data.</text>
</comment>
<feature type="domain" description="Peptidase S1" evidence="5">
    <location>
        <begin position="155"/>
        <end position="453"/>
    </location>
</feature>
<evidence type="ECO:0000256" key="2">
    <source>
        <dbReference type="ARBA" id="ARBA00024195"/>
    </source>
</evidence>
<comment type="similarity">
    <text evidence="2">Belongs to the peptidase S1 family. CLIP subfamily.</text>
</comment>
<dbReference type="SUPFAM" id="SSF50494">
    <property type="entry name" value="Trypsin-like serine proteases"/>
    <property type="match status" value="1"/>
</dbReference>
<evidence type="ECO:0000256" key="3">
    <source>
        <dbReference type="SAM" id="MobiDB-lite"/>
    </source>
</evidence>
<dbReference type="InterPro" id="IPR043504">
    <property type="entry name" value="Peptidase_S1_PA_chymotrypsin"/>
</dbReference>
<dbReference type="InterPro" id="IPR001254">
    <property type="entry name" value="Trypsin_dom"/>
</dbReference>
<dbReference type="CDD" id="cd00198">
    <property type="entry name" value="vWFA"/>
    <property type="match status" value="1"/>
</dbReference>
<evidence type="ECO:0000313" key="7">
    <source>
        <dbReference type="Proteomes" id="UP000828390"/>
    </source>
</evidence>
<dbReference type="PROSITE" id="PS50240">
    <property type="entry name" value="TRYPSIN_DOM"/>
    <property type="match status" value="1"/>
</dbReference>
<dbReference type="EMBL" id="JAIWYP010000007">
    <property type="protein sequence ID" value="KAH3796121.1"/>
    <property type="molecule type" value="Genomic_DNA"/>
</dbReference>
<name>A0A9D4FGA7_DREPO</name>
<dbReference type="SUPFAM" id="SSF53300">
    <property type="entry name" value="vWA-like"/>
    <property type="match status" value="1"/>
</dbReference>
<evidence type="ECO:0000259" key="5">
    <source>
        <dbReference type="PROSITE" id="PS50240"/>
    </source>
</evidence>
<dbReference type="Pfam" id="PF00089">
    <property type="entry name" value="Trypsin"/>
    <property type="match status" value="1"/>
</dbReference>
<dbReference type="AlphaFoldDB" id="A0A9D4FGA7"/>
<evidence type="ECO:0000313" key="6">
    <source>
        <dbReference type="EMBL" id="KAH3796121.1"/>
    </source>
</evidence>
<gene>
    <name evidence="6" type="ORF">DPMN_149688</name>
</gene>
<dbReference type="GO" id="GO:0004252">
    <property type="term" value="F:serine-type endopeptidase activity"/>
    <property type="evidence" value="ECO:0007669"/>
    <property type="project" value="InterPro"/>
</dbReference>
<reference evidence="6" key="2">
    <citation type="submission" date="2020-11" db="EMBL/GenBank/DDBJ databases">
        <authorList>
            <person name="McCartney M.A."/>
            <person name="Auch B."/>
            <person name="Kono T."/>
            <person name="Mallez S."/>
            <person name="Becker A."/>
            <person name="Gohl D.M."/>
            <person name="Silverstein K.A.T."/>
            <person name="Koren S."/>
            <person name="Bechman K.B."/>
            <person name="Herman A."/>
            <person name="Abrahante J.E."/>
            <person name="Garbe J."/>
        </authorList>
    </citation>
    <scope>NUCLEOTIDE SEQUENCE</scope>
    <source>
        <strain evidence="6">Duluth1</strain>
        <tissue evidence="6">Whole animal</tissue>
    </source>
</reference>
<dbReference type="PANTHER" id="PTHR24256">
    <property type="entry name" value="TRYPTASE-RELATED"/>
    <property type="match status" value="1"/>
</dbReference>
<reference evidence="6" key="1">
    <citation type="journal article" date="2019" name="bioRxiv">
        <title>The Genome of the Zebra Mussel, Dreissena polymorpha: A Resource for Invasive Species Research.</title>
        <authorList>
            <person name="McCartney M.A."/>
            <person name="Auch B."/>
            <person name="Kono T."/>
            <person name="Mallez S."/>
            <person name="Zhang Y."/>
            <person name="Obille A."/>
            <person name="Becker A."/>
            <person name="Abrahante J.E."/>
            <person name="Garbe J."/>
            <person name="Badalamenti J.P."/>
            <person name="Herman A."/>
            <person name="Mangelson H."/>
            <person name="Liachko I."/>
            <person name="Sullivan S."/>
            <person name="Sone E.D."/>
            <person name="Koren S."/>
            <person name="Silverstein K.A.T."/>
            <person name="Beckman K.B."/>
            <person name="Gohl D.M."/>
        </authorList>
    </citation>
    <scope>NUCLEOTIDE SEQUENCE</scope>
    <source>
        <strain evidence="6">Duluth1</strain>
        <tissue evidence="6">Whole animal</tissue>
    </source>
</reference>
<dbReference type="Gene3D" id="2.40.10.10">
    <property type="entry name" value="Trypsin-like serine proteases"/>
    <property type="match status" value="1"/>
</dbReference>
<evidence type="ECO:0000259" key="4">
    <source>
        <dbReference type="PROSITE" id="PS50234"/>
    </source>
</evidence>
<evidence type="ECO:0008006" key="8">
    <source>
        <dbReference type="Google" id="ProtNLM"/>
    </source>
</evidence>